<dbReference type="Pfam" id="PF14938">
    <property type="entry name" value="SNAP"/>
    <property type="match status" value="1"/>
</dbReference>
<name>D0NV15_PHYIT</name>
<dbReference type="Proteomes" id="UP000006643">
    <property type="component" value="Unassembled WGS sequence"/>
</dbReference>
<evidence type="ECO:0000313" key="2">
    <source>
        <dbReference type="EMBL" id="EEY66487.1"/>
    </source>
</evidence>
<sequence length="442" mass="48946">MAWGTPPPPAAPAAPAAMTANNVIFLILFGMFLMATLLPVLVATLFRFVALVAAILLGAAATNPSDHSFALWISQQTEPSDLVPDTSVGVSKWFSAMYQTAKSLVRNEPLSWRFHNALTFSVVYVPSRERYAFGIFGTWRWADESGDYIKALCRAPWVIKLSRGGVMSGIEKYLVETESHREIRAKALQYKVRRDWKNAATFFLEAAKAASTVIIRANYELEAAWCILEEVDAYPREESELVRKIKGVCDELASAGYFDEAARGLSELALRLKRRFPADCKSVALAKQVAQLYVQAKNIAEAGGSVHSAAEYGLWAAGVYGEASLWSLAEGCFEAVGDLRRGNAQLDLANEAYGNAVLCRLGQLDIAGAEEMLNRFTELMGETHRPSDMDFLLSSLLKACNKWSPQILETASKRYDSLHRLAPWQRKCLANLEEKMNNADLR</sequence>
<dbReference type="InParanoid" id="D0NV15"/>
<dbReference type="GeneID" id="9466591"/>
<dbReference type="OrthoDB" id="72408at2759"/>
<dbReference type="eggNOG" id="ENOG502RKHD">
    <property type="taxonomic scope" value="Eukaryota"/>
</dbReference>
<keyword evidence="1" id="KW-0472">Membrane</keyword>
<dbReference type="SUPFAM" id="SSF48452">
    <property type="entry name" value="TPR-like"/>
    <property type="match status" value="1"/>
</dbReference>
<evidence type="ECO:0000256" key="1">
    <source>
        <dbReference type="SAM" id="Phobius"/>
    </source>
</evidence>
<gene>
    <name evidence="2" type="ORF">PITG_17105</name>
</gene>
<dbReference type="VEuPathDB" id="FungiDB:PITG_17105"/>
<organism evidence="2 3">
    <name type="scientific">Phytophthora infestans (strain T30-4)</name>
    <name type="common">Potato late blight agent</name>
    <dbReference type="NCBI Taxonomy" id="403677"/>
    <lineage>
        <taxon>Eukaryota</taxon>
        <taxon>Sar</taxon>
        <taxon>Stramenopiles</taxon>
        <taxon>Oomycota</taxon>
        <taxon>Peronosporomycetes</taxon>
        <taxon>Peronosporales</taxon>
        <taxon>Peronosporaceae</taxon>
        <taxon>Phytophthora</taxon>
    </lineage>
</organism>
<dbReference type="KEGG" id="pif:PITG_17105"/>
<feature type="transmembrane region" description="Helical" evidence="1">
    <location>
        <begin position="40"/>
        <end position="61"/>
    </location>
</feature>
<proteinExistence type="predicted"/>
<dbReference type="OMA" id="AKDAFAC"/>
<dbReference type="AlphaFoldDB" id="D0NV15"/>
<evidence type="ECO:0000313" key="3">
    <source>
        <dbReference type="Proteomes" id="UP000006643"/>
    </source>
</evidence>
<keyword evidence="1" id="KW-1133">Transmembrane helix</keyword>
<keyword evidence="1" id="KW-0812">Transmembrane</keyword>
<dbReference type="EMBL" id="DS028167">
    <property type="protein sequence ID" value="EEY66487.1"/>
    <property type="molecule type" value="Genomic_DNA"/>
</dbReference>
<accession>D0NV15</accession>
<protein>
    <submittedName>
        <fullName evidence="2">Uncharacterized protein</fullName>
    </submittedName>
</protein>
<keyword evidence="3" id="KW-1185">Reference proteome</keyword>
<dbReference type="InterPro" id="IPR011990">
    <property type="entry name" value="TPR-like_helical_dom_sf"/>
</dbReference>
<dbReference type="Gene3D" id="1.25.40.10">
    <property type="entry name" value="Tetratricopeptide repeat domain"/>
    <property type="match status" value="1"/>
</dbReference>
<feature type="transmembrane region" description="Helical" evidence="1">
    <location>
        <begin position="12"/>
        <end position="33"/>
    </location>
</feature>
<reference evidence="3" key="1">
    <citation type="journal article" date="2009" name="Nature">
        <title>Genome sequence and analysis of the Irish potato famine pathogen Phytophthora infestans.</title>
        <authorList>
            <consortium name="The Broad Institute Genome Sequencing Platform"/>
            <person name="Haas B.J."/>
            <person name="Kamoun S."/>
            <person name="Zody M.C."/>
            <person name="Jiang R.H."/>
            <person name="Handsaker R.E."/>
            <person name="Cano L.M."/>
            <person name="Grabherr M."/>
            <person name="Kodira C.D."/>
            <person name="Raffaele S."/>
            <person name="Torto-Alalibo T."/>
            <person name="Bozkurt T.O."/>
            <person name="Ah-Fong A.M."/>
            <person name="Alvarado L."/>
            <person name="Anderson V.L."/>
            <person name="Armstrong M.R."/>
            <person name="Avrova A."/>
            <person name="Baxter L."/>
            <person name="Beynon J."/>
            <person name="Boevink P.C."/>
            <person name="Bollmann S.R."/>
            <person name="Bos J.I."/>
            <person name="Bulone V."/>
            <person name="Cai G."/>
            <person name="Cakir C."/>
            <person name="Carrington J.C."/>
            <person name="Chawner M."/>
            <person name="Conti L."/>
            <person name="Costanzo S."/>
            <person name="Ewan R."/>
            <person name="Fahlgren N."/>
            <person name="Fischbach M.A."/>
            <person name="Fugelstad J."/>
            <person name="Gilroy E.M."/>
            <person name="Gnerre S."/>
            <person name="Green P.J."/>
            <person name="Grenville-Briggs L.J."/>
            <person name="Griffith J."/>
            <person name="Grunwald N.J."/>
            <person name="Horn K."/>
            <person name="Horner N.R."/>
            <person name="Hu C.H."/>
            <person name="Huitema E."/>
            <person name="Jeong D.H."/>
            <person name="Jones A.M."/>
            <person name="Jones J.D."/>
            <person name="Jones R.W."/>
            <person name="Karlsson E.K."/>
            <person name="Kunjeti S.G."/>
            <person name="Lamour K."/>
            <person name="Liu Z."/>
            <person name="Ma L."/>
            <person name="Maclean D."/>
            <person name="Chibucos M.C."/>
            <person name="McDonald H."/>
            <person name="McWalters J."/>
            <person name="Meijer H.J."/>
            <person name="Morgan W."/>
            <person name="Morris P.F."/>
            <person name="Munro C.A."/>
            <person name="O'Neill K."/>
            <person name="Ospina-Giraldo M."/>
            <person name="Pinzon A."/>
            <person name="Pritchard L."/>
            <person name="Ramsahoye B."/>
            <person name="Ren Q."/>
            <person name="Restrepo S."/>
            <person name="Roy S."/>
            <person name="Sadanandom A."/>
            <person name="Savidor A."/>
            <person name="Schornack S."/>
            <person name="Schwartz D.C."/>
            <person name="Schumann U.D."/>
            <person name="Schwessinger B."/>
            <person name="Seyer L."/>
            <person name="Sharpe T."/>
            <person name="Silvar C."/>
            <person name="Song J."/>
            <person name="Studholme D.J."/>
            <person name="Sykes S."/>
            <person name="Thines M."/>
            <person name="van de Vondervoort P.J."/>
            <person name="Phuntumart V."/>
            <person name="Wawra S."/>
            <person name="Weide R."/>
            <person name="Win J."/>
            <person name="Young C."/>
            <person name="Zhou S."/>
            <person name="Fry W."/>
            <person name="Meyers B.C."/>
            <person name="van West P."/>
            <person name="Ristaino J."/>
            <person name="Govers F."/>
            <person name="Birch P.R."/>
            <person name="Whisson S.C."/>
            <person name="Judelson H.S."/>
            <person name="Nusbaum C."/>
        </authorList>
    </citation>
    <scope>NUCLEOTIDE SEQUENCE [LARGE SCALE GENOMIC DNA]</scope>
    <source>
        <strain evidence="3">T30-4</strain>
    </source>
</reference>
<dbReference type="HOGENOM" id="CLU_042737_0_0_1"/>
<dbReference type="RefSeq" id="XP_002897006.1">
    <property type="nucleotide sequence ID" value="XM_002896960.1"/>
</dbReference>